<comment type="caution">
    <text evidence="2">The sequence shown here is derived from an EMBL/GenBank/DDBJ whole genome shotgun (WGS) entry which is preliminary data.</text>
</comment>
<dbReference type="SUPFAM" id="SSF52540">
    <property type="entry name" value="P-loop containing nucleoside triphosphate hydrolases"/>
    <property type="match status" value="1"/>
</dbReference>
<dbReference type="Gene3D" id="3.40.50.300">
    <property type="entry name" value="P-loop containing nucleotide triphosphate hydrolases"/>
    <property type="match status" value="1"/>
</dbReference>
<gene>
    <name evidence="2" type="ORF">LAWI1_G004174</name>
</gene>
<dbReference type="InterPro" id="IPR027417">
    <property type="entry name" value="P-loop_NTPase"/>
</dbReference>
<evidence type="ECO:0008006" key="4">
    <source>
        <dbReference type="Google" id="ProtNLM"/>
    </source>
</evidence>
<reference evidence="2 3" key="1">
    <citation type="submission" date="2018-05" db="EMBL/GenBank/DDBJ databases">
        <title>Genome sequencing and assembly of the regulated plant pathogen Lachnellula willkommii and related sister species for the development of diagnostic species identification markers.</title>
        <authorList>
            <person name="Giroux E."/>
            <person name="Bilodeau G."/>
        </authorList>
    </citation>
    <scope>NUCLEOTIDE SEQUENCE [LARGE SCALE GENOMIC DNA]</scope>
    <source>
        <strain evidence="2 3">CBS 172.35</strain>
    </source>
</reference>
<keyword evidence="3" id="KW-1185">Reference proteome</keyword>
<sequence length="627" mass="69586">MHELPFKNIPFQLYVAQLTPIHRTRDPFHSISLFALLEEASQTNPTPPDPSFSQFNPHLPFNQVWNIERKVSELQIADKKPSFLFSGIPSPTSSTNIFPPTPTRTPMTKEMEEEKIYEQHMSLLSRKDGKQELGDAITTPVFTMPVLEHVRKRLVKETETPFAQYGLLARVTGSSEENTEAEADAKKESDKRLFFNIASPSSTFICGSQGSGKSHTLSCLLENSMFPSIANQLPHPLTGLVFHYDPFMFDDRGSPCEAAFLSSHKGVKVRVLCAPTNIATIEEAYDQLENVTVEPFRISQSDLSSKRMLDLMAVNQTSGPMPLYLHKVKQILRKMGEEQQEKMQKEKKMPEQKKTGATFDYDLFRKRVDDASFSPDQLKPLQQRLDTLESFMPPEQTVKGKGKEKEKKKFGPSASNDWTPKAGTLTIVDLSCPFVTPDEACSLFNICLSIFLEKDASVGRIIALDEAHKYMTTSSEAETFTKTLLSTICEQRHLAARVIISTQEPTISPALLDLSSVTIVHRFNSPEWFKTLEGHLAGASSNLLLSTDGDEEGGQKISIAKKKKVFDRIVDLGVGEALLFSPSAIIGVNDGSGKTGTDGLKKLGAGFLEISVRSRLTTDGGKSVMSI</sequence>
<feature type="region of interest" description="Disordered" evidence="1">
    <location>
        <begin position="394"/>
        <end position="415"/>
    </location>
</feature>
<dbReference type="Proteomes" id="UP000315522">
    <property type="component" value="Unassembled WGS sequence"/>
</dbReference>
<evidence type="ECO:0000313" key="3">
    <source>
        <dbReference type="Proteomes" id="UP000315522"/>
    </source>
</evidence>
<protein>
    <recommendedName>
        <fullName evidence="4">Zona occludens toxin N-terminal domain-containing protein</fullName>
    </recommendedName>
</protein>
<proteinExistence type="predicted"/>
<organism evidence="2 3">
    <name type="scientific">Lachnellula willkommii</name>
    <dbReference type="NCBI Taxonomy" id="215461"/>
    <lineage>
        <taxon>Eukaryota</taxon>
        <taxon>Fungi</taxon>
        <taxon>Dikarya</taxon>
        <taxon>Ascomycota</taxon>
        <taxon>Pezizomycotina</taxon>
        <taxon>Leotiomycetes</taxon>
        <taxon>Helotiales</taxon>
        <taxon>Lachnaceae</taxon>
        <taxon>Lachnellula</taxon>
    </lineage>
</organism>
<evidence type="ECO:0000313" key="2">
    <source>
        <dbReference type="EMBL" id="TVY92411.1"/>
    </source>
</evidence>
<accession>A0A559MHH7</accession>
<dbReference type="AlphaFoldDB" id="A0A559MHH7"/>
<name>A0A559MHH7_9HELO</name>
<evidence type="ECO:0000256" key="1">
    <source>
        <dbReference type="SAM" id="MobiDB-lite"/>
    </source>
</evidence>
<dbReference type="EMBL" id="QGML01000321">
    <property type="protein sequence ID" value="TVY92411.1"/>
    <property type="molecule type" value="Genomic_DNA"/>
</dbReference>